<sequence length="116" mass="12696">MEKIIVGLCASRHPLPVTEYIYPETVNPLDFDGLKAGAVKFIRTRVGVESVYAQLINGNDYTDTSCFRGLRDLVVYVTGLTAATAAVIAACAENGVHLTLMHFDRNSGDYKPQVIF</sequence>
<reference evidence="1" key="1">
    <citation type="journal article" date="2021" name="Proc. Natl. Acad. Sci. U.S.A.">
        <title>A Catalog of Tens of Thousands of Viruses from Human Metagenomes Reveals Hidden Associations with Chronic Diseases.</title>
        <authorList>
            <person name="Tisza M.J."/>
            <person name="Buck C.B."/>
        </authorList>
    </citation>
    <scope>NUCLEOTIDE SEQUENCE</scope>
    <source>
        <strain evidence="1">Ct8LX107</strain>
    </source>
</reference>
<organism evidence="1">
    <name type="scientific">Siphoviridae sp. ct8LX107</name>
    <dbReference type="NCBI Taxonomy" id="2826169"/>
    <lineage>
        <taxon>Viruses</taxon>
        <taxon>Duplodnaviria</taxon>
        <taxon>Heunggongvirae</taxon>
        <taxon>Uroviricota</taxon>
        <taxon>Caudoviricetes</taxon>
    </lineage>
</organism>
<evidence type="ECO:0000313" key="1">
    <source>
        <dbReference type="EMBL" id="DAE21028.1"/>
    </source>
</evidence>
<proteinExistence type="predicted"/>
<protein>
    <submittedName>
        <fullName evidence="1">Uncharacterized protein</fullName>
    </submittedName>
</protein>
<accession>A0A8S5QQY0</accession>
<dbReference type="EMBL" id="BK015706">
    <property type="protein sequence ID" value="DAE21028.1"/>
    <property type="molecule type" value="Genomic_DNA"/>
</dbReference>
<name>A0A8S5QQY0_9CAUD</name>